<accession>A0A428QV09</accession>
<sequence length="285" mass="32069">MNASTDNAQPSQRQTLGLKFAESRAPETPILNAEGLTKAEALSLVDLARYWARIGKTEYSYQEDPSTWECLPTFLNAVFADWDSTHGAPTVPRTMPRSQKEDKGLVIGRWGEDIAPSRTEVASAKRKQTDSAEEPPAKKPPTKKPSFRRKRGENAWLTLILDDMGGYQYQFLDDNARMVPGKTPVVYNPGMTFTKARARCVSIYDQAEKTRVNDFNKRLLLATARRYITKFVDSGNPGDDEGLLEMAREVDIEERFVVLRLAHEVLNRERDVLDESLSMIGHGSS</sequence>
<proteinExistence type="predicted"/>
<feature type="compositionally biased region" description="Basic residues" evidence="1">
    <location>
        <begin position="140"/>
        <end position="149"/>
    </location>
</feature>
<dbReference type="OrthoDB" id="5101182at2759"/>
<dbReference type="EMBL" id="NKCI01000014">
    <property type="protein sequence ID" value="RSL69137.1"/>
    <property type="molecule type" value="Genomic_DNA"/>
</dbReference>
<keyword evidence="3" id="KW-1185">Reference proteome</keyword>
<dbReference type="AlphaFoldDB" id="A0A428QV09"/>
<evidence type="ECO:0000313" key="2">
    <source>
        <dbReference type="EMBL" id="RSL69137.1"/>
    </source>
</evidence>
<evidence type="ECO:0000313" key="3">
    <source>
        <dbReference type="Proteomes" id="UP000288168"/>
    </source>
</evidence>
<name>A0A428QV09_9HYPO</name>
<comment type="caution">
    <text evidence="2">The sequence shown here is derived from an EMBL/GenBank/DDBJ whole genome shotgun (WGS) entry which is preliminary data.</text>
</comment>
<protein>
    <submittedName>
        <fullName evidence="2">Uncharacterized protein</fullName>
    </submittedName>
</protein>
<gene>
    <name evidence="2" type="ORF">CEP54_002461</name>
</gene>
<dbReference type="Proteomes" id="UP000288168">
    <property type="component" value="Unassembled WGS sequence"/>
</dbReference>
<organism evidence="2 3">
    <name type="scientific">Fusarium duplospermum</name>
    <dbReference type="NCBI Taxonomy" id="1325734"/>
    <lineage>
        <taxon>Eukaryota</taxon>
        <taxon>Fungi</taxon>
        <taxon>Dikarya</taxon>
        <taxon>Ascomycota</taxon>
        <taxon>Pezizomycotina</taxon>
        <taxon>Sordariomycetes</taxon>
        <taxon>Hypocreomycetidae</taxon>
        <taxon>Hypocreales</taxon>
        <taxon>Nectriaceae</taxon>
        <taxon>Fusarium</taxon>
        <taxon>Fusarium solani species complex</taxon>
    </lineage>
</organism>
<evidence type="ECO:0000256" key="1">
    <source>
        <dbReference type="SAM" id="MobiDB-lite"/>
    </source>
</evidence>
<reference evidence="2 3" key="1">
    <citation type="submission" date="2017-06" db="EMBL/GenBank/DDBJ databases">
        <title>Comparative genomic analysis of Ambrosia Fusariam Clade fungi.</title>
        <authorList>
            <person name="Stajich J.E."/>
            <person name="Carrillo J."/>
            <person name="Kijimoto T."/>
            <person name="Eskalen A."/>
            <person name="O'Donnell K."/>
            <person name="Kasson M."/>
        </authorList>
    </citation>
    <scope>NUCLEOTIDE SEQUENCE [LARGE SCALE GENOMIC DNA]</scope>
    <source>
        <strain evidence="2 3">NRRL62584</strain>
    </source>
</reference>
<feature type="region of interest" description="Disordered" evidence="1">
    <location>
        <begin position="117"/>
        <end position="149"/>
    </location>
</feature>